<comment type="caution">
    <text evidence="2">The sequence shown here is derived from an EMBL/GenBank/DDBJ whole genome shotgun (WGS) entry which is preliminary data.</text>
</comment>
<sequence length="130" mass="15079">MLKKGMYYICSPLSASTKEEIQKNMLQARHYMESISQSFSCRAIAPHAYLPELLDDQSQRERSLGLAIGQVLLSWCDGLIVCGDVISSGMKKEIEAAEKKQIPIYFYRENRRGFYISTYRKQERKNEMQI</sequence>
<gene>
    <name evidence="2" type="ORF">CLOBOL_05608</name>
</gene>
<proteinExistence type="predicted"/>
<reference evidence="2 3" key="1">
    <citation type="submission" date="2007-08" db="EMBL/GenBank/DDBJ databases">
        <authorList>
            <person name="Fulton L."/>
            <person name="Clifton S."/>
            <person name="Fulton B."/>
            <person name="Xu J."/>
            <person name="Minx P."/>
            <person name="Pepin K.H."/>
            <person name="Johnson M."/>
            <person name="Thiruvilangam P."/>
            <person name="Bhonagiri V."/>
            <person name="Nash W.E."/>
            <person name="Mardis E.R."/>
            <person name="Wilson R.K."/>
        </authorList>
    </citation>
    <scope>NUCLEOTIDE SEQUENCE [LARGE SCALE GENOMIC DNA]</scope>
    <source>
        <strain evidence="3">ATCC BAA-613 / DSM 15670 / CCUG 46953 / JCM 12243 / WAL 16351</strain>
    </source>
</reference>
<dbReference type="Pfam" id="PF24963">
    <property type="entry name" value="DUF7768"/>
    <property type="match status" value="1"/>
</dbReference>
<dbReference type="Gene3D" id="3.40.50.10400">
    <property type="entry name" value="Hypothetical protein PA1492"/>
    <property type="match status" value="1"/>
</dbReference>
<dbReference type="RefSeq" id="WP_007037946.1">
    <property type="nucleotide sequence ID" value="NZ_DS480696.1"/>
</dbReference>
<dbReference type="Proteomes" id="UP000005396">
    <property type="component" value="Unassembled WGS sequence"/>
</dbReference>
<organism evidence="2 3">
    <name type="scientific">Enterocloster bolteae (strain ATCC BAA-613 / DSM 15670 / CCUG 46953 / JCM 12243 / WAL 16351)</name>
    <name type="common">Clostridium bolteae</name>
    <dbReference type="NCBI Taxonomy" id="411902"/>
    <lineage>
        <taxon>Bacteria</taxon>
        <taxon>Bacillati</taxon>
        <taxon>Bacillota</taxon>
        <taxon>Clostridia</taxon>
        <taxon>Lachnospirales</taxon>
        <taxon>Lachnospiraceae</taxon>
        <taxon>Enterocloster</taxon>
    </lineage>
</organism>
<evidence type="ECO:0000313" key="3">
    <source>
        <dbReference type="Proteomes" id="UP000005396"/>
    </source>
</evidence>
<dbReference type="eggNOG" id="ENOG5032TDD">
    <property type="taxonomic scope" value="Bacteria"/>
</dbReference>
<accession>A8S081</accession>
<dbReference type="PaxDb" id="411902-CLOBOL_05608"/>
<dbReference type="HOGENOM" id="CLU_1945993_0_0_9"/>
<dbReference type="InterPro" id="IPR056670">
    <property type="entry name" value="DUF7768"/>
</dbReference>
<reference evidence="2 3" key="2">
    <citation type="submission" date="2007-09" db="EMBL/GenBank/DDBJ databases">
        <title>Draft genome sequence of Clostridium bolteae (ATCC BAA-613).</title>
        <authorList>
            <person name="Sudarsanam P."/>
            <person name="Ley R."/>
            <person name="Guruge J."/>
            <person name="Turnbaugh P.J."/>
            <person name="Mahowald M."/>
            <person name="Liep D."/>
            <person name="Gordon J."/>
        </authorList>
    </citation>
    <scope>NUCLEOTIDE SEQUENCE [LARGE SCALE GENOMIC DNA]</scope>
    <source>
        <strain evidence="3">ATCC BAA-613 / DSM 15670 / CCUG 46953 / JCM 12243 / WAL 16351</strain>
    </source>
</reference>
<dbReference type="GeneID" id="97203593"/>
<evidence type="ECO:0000313" key="2">
    <source>
        <dbReference type="EMBL" id="EDP14216.1"/>
    </source>
</evidence>
<dbReference type="EMBL" id="ABCC02000041">
    <property type="protein sequence ID" value="EDP14216.1"/>
    <property type="molecule type" value="Genomic_DNA"/>
</dbReference>
<feature type="domain" description="DUF7768" evidence="1">
    <location>
        <begin position="8"/>
        <end position="106"/>
    </location>
</feature>
<dbReference type="AlphaFoldDB" id="A8S081"/>
<name>A8S081_ENTBW</name>
<protein>
    <recommendedName>
        <fullName evidence="1">DUF7768 domain-containing protein</fullName>
    </recommendedName>
</protein>
<evidence type="ECO:0000259" key="1">
    <source>
        <dbReference type="Pfam" id="PF24963"/>
    </source>
</evidence>